<feature type="domain" description="Major facilitator superfamily (MFS) profile" evidence="6">
    <location>
        <begin position="1"/>
        <end position="376"/>
    </location>
</feature>
<feature type="transmembrane region" description="Helical" evidence="5">
    <location>
        <begin position="135"/>
        <end position="152"/>
    </location>
</feature>
<dbReference type="PRINTS" id="PR01035">
    <property type="entry name" value="TCRTETA"/>
</dbReference>
<accession>A0A133UFW7</accession>
<dbReference type="PROSITE" id="PS50850">
    <property type="entry name" value="MFS"/>
    <property type="match status" value="1"/>
</dbReference>
<keyword evidence="4 5" id="KW-0472">Membrane</keyword>
<keyword evidence="3 5" id="KW-1133">Transmembrane helix</keyword>
<evidence type="ECO:0000313" key="8">
    <source>
        <dbReference type="Proteomes" id="UP000070284"/>
    </source>
</evidence>
<feature type="transmembrane region" description="Helical" evidence="5">
    <location>
        <begin position="112"/>
        <end position="129"/>
    </location>
</feature>
<feature type="transmembrane region" description="Helical" evidence="5">
    <location>
        <begin position="12"/>
        <end position="32"/>
    </location>
</feature>
<dbReference type="EMBL" id="LHXO01000121">
    <property type="protein sequence ID" value="KXA93128.1"/>
    <property type="molecule type" value="Genomic_DNA"/>
</dbReference>
<feature type="transmembrane region" description="Helical" evidence="5">
    <location>
        <begin position="354"/>
        <end position="372"/>
    </location>
</feature>
<protein>
    <recommendedName>
        <fullName evidence="6">Major facilitator superfamily (MFS) profile domain-containing protein</fullName>
    </recommendedName>
</protein>
<dbReference type="Pfam" id="PF07690">
    <property type="entry name" value="MFS_1"/>
    <property type="match status" value="2"/>
</dbReference>
<dbReference type="InterPro" id="IPR005829">
    <property type="entry name" value="Sugar_transporter_CS"/>
</dbReference>
<organism evidence="7 8">
    <name type="scientific">candidate division MSBL1 archaeon SCGC-AAA259E19</name>
    <dbReference type="NCBI Taxonomy" id="1698264"/>
    <lineage>
        <taxon>Archaea</taxon>
        <taxon>Methanobacteriati</taxon>
        <taxon>Methanobacteriota</taxon>
        <taxon>candidate division MSBL1</taxon>
    </lineage>
</organism>
<keyword evidence="2 5" id="KW-0812">Transmembrane</keyword>
<feature type="transmembrane region" description="Helical" evidence="5">
    <location>
        <begin position="44"/>
        <end position="64"/>
    </location>
</feature>
<evidence type="ECO:0000259" key="6">
    <source>
        <dbReference type="PROSITE" id="PS50850"/>
    </source>
</evidence>
<evidence type="ECO:0000313" key="7">
    <source>
        <dbReference type="EMBL" id="KXA93128.1"/>
    </source>
</evidence>
<dbReference type="InterPro" id="IPR001958">
    <property type="entry name" value="Tet-R_TetA/multi-R_MdtG-like"/>
</dbReference>
<evidence type="ECO:0000256" key="3">
    <source>
        <dbReference type="ARBA" id="ARBA00022989"/>
    </source>
</evidence>
<dbReference type="SUPFAM" id="SSF103473">
    <property type="entry name" value="MFS general substrate transporter"/>
    <property type="match status" value="1"/>
</dbReference>
<feature type="transmembrane region" description="Helical" evidence="5">
    <location>
        <begin position="256"/>
        <end position="274"/>
    </location>
</feature>
<evidence type="ECO:0000256" key="1">
    <source>
        <dbReference type="ARBA" id="ARBA00004141"/>
    </source>
</evidence>
<dbReference type="PROSITE" id="PS00216">
    <property type="entry name" value="SUGAR_TRANSPORT_1"/>
    <property type="match status" value="1"/>
</dbReference>
<dbReference type="InterPro" id="IPR020846">
    <property type="entry name" value="MFS_dom"/>
</dbReference>
<dbReference type="Proteomes" id="UP000070284">
    <property type="component" value="Unassembled WGS sequence"/>
</dbReference>
<gene>
    <name evidence="7" type="ORF">AKJ65_06670</name>
</gene>
<dbReference type="GO" id="GO:0022857">
    <property type="term" value="F:transmembrane transporter activity"/>
    <property type="evidence" value="ECO:0007669"/>
    <property type="project" value="InterPro"/>
</dbReference>
<keyword evidence="8" id="KW-1185">Reference proteome</keyword>
<reference evidence="7 8" key="1">
    <citation type="journal article" date="2016" name="Sci. Rep.">
        <title>Metabolic traits of an uncultured archaeal lineage -MSBL1- from brine pools of the Red Sea.</title>
        <authorList>
            <person name="Mwirichia R."/>
            <person name="Alam I."/>
            <person name="Rashid M."/>
            <person name="Vinu M."/>
            <person name="Ba-Alawi W."/>
            <person name="Anthony Kamau A."/>
            <person name="Kamanda Ngugi D."/>
            <person name="Goker M."/>
            <person name="Klenk H.P."/>
            <person name="Bajic V."/>
            <person name="Stingl U."/>
        </authorList>
    </citation>
    <scope>NUCLEOTIDE SEQUENCE [LARGE SCALE GENOMIC DNA]</scope>
    <source>
        <strain evidence="7">SCGC-AAA259E19</strain>
    </source>
</reference>
<dbReference type="PANTHER" id="PTHR23526:SF2">
    <property type="entry name" value="MAJOR FACILITATOR SUPERFAMILY (MFS) PROFILE DOMAIN-CONTAINING PROTEIN"/>
    <property type="match status" value="1"/>
</dbReference>
<dbReference type="GO" id="GO:0016020">
    <property type="term" value="C:membrane"/>
    <property type="evidence" value="ECO:0007669"/>
    <property type="project" value="UniProtKB-SubCell"/>
</dbReference>
<proteinExistence type="predicted"/>
<name>A0A133UFW7_9EURY</name>
<evidence type="ECO:0000256" key="5">
    <source>
        <dbReference type="SAM" id="Phobius"/>
    </source>
</evidence>
<comment type="caution">
    <text evidence="7">The sequence shown here is derived from an EMBL/GenBank/DDBJ whole genome shotgun (WGS) entry which is preliminary data.</text>
</comment>
<comment type="subcellular location">
    <subcellularLocation>
        <location evidence="1">Membrane</location>
        <topology evidence="1">Multi-pass membrane protein</topology>
    </subcellularLocation>
</comment>
<dbReference type="InterPro" id="IPR052528">
    <property type="entry name" value="Sugar_transport-like"/>
</dbReference>
<sequence>MAVVIGRHGSPFEVSMALGAFFMGIGLFAPVWGALTDYTGKRRIVLIVSSLLATLSIFPLVIYQSIWISILIRFVYGGFVAGFLPALVTIVGERGKSESRGKRIGFLNSSRMAGGAGGRICAGFLLGILLPPDLYLIVFGVSLAASIPAFLIEDPTPSKDYVFSFTELKDEIRRRVFPPEGERSHLNTHGLKWLYVSLGLRHTTVKGVGSLLPVFITAALGASEFAMGILMALNPAFQTVFMLISGRLADSVGRKPLIVFGMGGSGVYGLVAAASTLPETLLYREIMVGLALVIVALSFSALSTGAMTFIGDVSPIERESELQGLRSTVISAGGVAGPVLVGSIAVLTDFETSYMLISILAFVAMFITRWKLVESK</sequence>
<dbReference type="InterPro" id="IPR011701">
    <property type="entry name" value="MFS"/>
</dbReference>
<feature type="transmembrane region" description="Helical" evidence="5">
    <location>
        <begin position="286"/>
        <end position="309"/>
    </location>
</feature>
<evidence type="ECO:0000256" key="4">
    <source>
        <dbReference type="ARBA" id="ARBA00023136"/>
    </source>
</evidence>
<feature type="transmembrane region" description="Helical" evidence="5">
    <location>
        <begin position="329"/>
        <end position="348"/>
    </location>
</feature>
<dbReference type="PANTHER" id="PTHR23526">
    <property type="entry name" value="INTEGRAL MEMBRANE TRANSPORT PROTEIN-RELATED"/>
    <property type="match status" value="1"/>
</dbReference>
<evidence type="ECO:0000256" key="2">
    <source>
        <dbReference type="ARBA" id="ARBA00022692"/>
    </source>
</evidence>
<dbReference type="InterPro" id="IPR036259">
    <property type="entry name" value="MFS_trans_sf"/>
</dbReference>
<dbReference type="Gene3D" id="1.20.1250.20">
    <property type="entry name" value="MFS general substrate transporter like domains"/>
    <property type="match status" value="2"/>
</dbReference>
<feature type="transmembrane region" description="Helical" evidence="5">
    <location>
        <begin position="70"/>
        <end position="91"/>
    </location>
</feature>
<dbReference type="AlphaFoldDB" id="A0A133UFW7"/>